<name>A0A9Q0FNX4_9ROSI</name>
<dbReference type="Proteomes" id="UP001141552">
    <property type="component" value="Unassembled WGS sequence"/>
</dbReference>
<protein>
    <recommendedName>
        <fullName evidence="10">EamA domain-containing protein</fullName>
    </recommendedName>
</protein>
<evidence type="ECO:0000256" key="6">
    <source>
        <dbReference type="ARBA" id="ARBA00023136"/>
    </source>
</evidence>
<evidence type="ECO:0000313" key="8">
    <source>
        <dbReference type="EMBL" id="KAJ4834955.1"/>
    </source>
</evidence>
<feature type="transmembrane region" description="Helical" evidence="7">
    <location>
        <begin position="20"/>
        <end position="43"/>
    </location>
</feature>
<dbReference type="PANTHER" id="PTHR14233:SF18">
    <property type="entry name" value="OS05G0444300 PROTEIN"/>
    <property type="match status" value="1"/>
</dbReference>
<feature type="transmembrane region" description="Helical" evidence="7">
    <location>
        <begin position="55"/>
        <end position="71"/>
    </location>
</feature>
<dbReference type="Pfam" id="PF06027">
    <property type="entry name" value="SLC35F"/>
    <property type="match status" value="1"/>
</dbReference>
<dbReference type="InterPro" id="IPR009262">
    <property type="entry name" value="SLC35_F1/F2/F6"/>
</dbReference>
<organism evidence="8 9">
    <name type="scientific">Turnera subulata</name>
    <dbReference type="NCBI Taxonomy" id="218843"/>
    <lineage>
        <taxon>Eukaryota</taxon>
        <taxon>Viridiplantae</taxon>
        <taxon>Streptophyta</taxon>
        <taxon>Embryophyta</taxon>
        <taxon>Tracheophyta</taxon>
        <taxon>Spermatophyta</taxon>
        <taxon>Magnoliopsida</taxon>
        <taxon>eudicotyledons</taxon>
        <taxon>Gunneridae</taxon>
        <taxon>Pentapetalae</taxon>
        <taxon>rosids</taxon>
        <taxon>fabids</taxon>
        <taxon>Malpighiales</taxon>
        <taxon>Passifloraceae</taxon>
        <taxon>Turnera</taxon>
    </lineage>
</organism>
<dbReference type="PANTHER" id="PTHR14233">
    <property type="entry name" value="DUF914-RELATED"/>
    <property type="match status" value="1"/>
</dbReference>
<dbReference type="SUPFAM" id="SSF103481">
    <property type="entry name" value="Multidrug resistance efflux transporter EmrE"/>
    <property type="match status" value="1"/>
</dbReference>
<evidence type="ECO:0000313" key="9">
    <source>
        <dbReference type="Proteomes" id="UP001141552"/>
    </source>
</evidence>
<comment type="similarity">
    <text evidence="2">Belongs to the SLC35F solute transporter family.</text>
</comment>
<comment type="caution">
    <text evidence="8">The sequence shown here is derived from an EMBL/GenBank/DDBJ whole genome shotgun (WGS) entry which is preliminary data.</text>
</comment>
<feature type="transmembrane region" description="Helical" evidence="7">
    <location>
        <begin position="231"/>
        <end position="253"/>
    </location>
</feature>
<keyword evidence="9" id="KW-1185">Reference proteome</keyword>
<evidence type="ECO:0000256" key="4">
    <source>
        <dbReference type="ARBA" id="ARBA00022692"/>
    </source>
</evidence>
<reference evidence="8" key="2">
    <citation type="journal article" date="2023" name="Plants (Basel)">
        <title>Annotation of the Turnera subulata (Passifloraceae) Draft Genome Reveals the S-Locus Evolved after the Divergence of Turneroideae from Passifloroideae in a Stepwise Manner.</title>
        <authorList>
            <person name="Henning P.M."/>
            <person name="Roalson E.H."/>
            <person name="Mir W."/>
            <person name="McCubbin A.G."/>
            <person name="Shore J.S."/>
        </authorList>
    </citation>
    <scope>NUCLEOTIDE SEQUENCE</scope>
    <source>
        <strain evidence="8">F60SS</strain>
    </source>
</reference>
<evidence type="ECO:0000256" key="3">
    <source>
        <dbReference type="ARBA" id="ARBA00022448"/>
    </source>
</evidence>
<feature type="transmembrane region" description="Helical" evidence="7">
    <location>
        <begin position="103"/>
        <end position="127"/>
    </location>
</feature>
<sequence length="335" mass="37213">MDWSQMKNWFGGQAMLRTLYLLFLGQLVSFVLALASFTSSLLAKLGVDCPVTQSSLTYFSLALVYGSILLHRRQKLQISWYWYLLLGFVDVQGNYLYNQAYQYTSITSVSLLDCWTIPWVIILTWVFIRSRYSIWQLCGAAFCVLGLGVVLLSDVGVGGGGGSRPLVGDSLVVAATVFFAMSNVGEEFCVRKRDRIEVVSMIGVYGFLVTAVESSILEFKSLESISWSGEIILAAAGYALSMFMFYSLAPVVLEGSGSTMFNLSILTSDMWVVVIRIFVYRQQVDWLYYLALALVAVGLIIYSTNDKEPLPVVIPAPEDGAEYHPINDEVAPSRL</sequence>
<feature type="transmembrane region" description="Helical" evidence="7">
    <location>
        <begin position="286"/>
        <end position="304"/>
    </location>
</feature>
<evidence type="ECO:0000256" key="5">
    <source>
        <dbReference type="ARBA" id="ARBA00022989"/>
    </source>
</evidence>
<comment type="subcellular location">
    <subcellularLocation>
        <location evidence="1">Membrane</location>
        <topology evidence="1">Multi-pass membrane protein</topology>
    </subcellularLocation>
</comment>
<reference evidence="8" key="1">
    <citation type="submission" date="2022-02" db="EMBL/GenBank/DDBJ databases">
        <authorList>
            <person name="Henning P.M."/>
            <person name="McCubbin A.G."/>
            <person name="Shore J.S."/>
        </authorList>
    </citation>
    <scope>NUCLEOTIDE SEQUENCE</scope>
    <source>
        <strain evidence="8">F60SS</strain>
        <tissue evidence="8">Leaves</tissue>
    </source>
</reference>
<evidence type="ECO:0000256" key="2">
    <source>
        <dbReference type="ARBA" id="ARBA00007863"/>
    </source>
</evidence>
<evidence type="ECO:0008006" key="10">
    <source>
        <dbReference type="Google" id="ProtNLM"/>
    </source>
</evidence>
<dbReference type="AlphaFoldDB" id="A0A9Q0FNX4"/>
<keyword evidence="5 7" id="KW-1133">Transmembrane helix</keyword>
<proteinExistence type="inferred from homology"/>
<dbReference type="GO" id="GO:0022857">
    <property type="term" value="F:transmembrane transporter activity"/>
    <property type="evidence" value="ECO:0007669"/>
    <property type="project" value="InterPro"/>
</dbReference>
<accession>A0A9Q0FNX4</accession>
<dbReference type="EMBL" id="JAKUCV010004567">
    <property type="protein sequence ID" value="KAJ4834955.1"/>
    <property type="molecule type" value="Genomic_DNA"/>
</dbReference>
<keyword evidence="6 7" id="KW-0472">Membrane</keyword>
<gene>
    <name evidence="8" type="ORF">Tsubulata_004092</name>
</gene>
<keyword evidence="4 7" id="KW-0812">Transmembrane</keyword>
<dbReference type="OrthoDB" id="429955at2759"/>
<feature type="transmembrane region" description="Helical" evidence="7">
    <location>
        <begin position="134"/>
        <end position="153"/>
    </location>
</feature>
<dbReference type="InterPro" id="IPR037185">
    <property type="entry name" value="EmrE-like"/>
</dbReference>
<feature type="transmembrane region" description="Helical" evidence="7">
    <location>
        <begin position="196"/>
        <end position="219"/>
    </location>
</feature>
<feature type="transmembrane region" description="Helical" evidence="7">
    <location>
        <begin position="78"/>
        <end position="97"/>
    </location>
</feature>
<feature type="transmembrane region" description="Helical" evidence="7">
    <location>
        <begin position="165"/>
        <end position="184"/>
    </location>
</feature>
<evidence type="ECO:0000256" key="7">
    <source>
        <dbReference type="SAM" id="Phobius"/>
    </source>
</evidence>
<dbReference type="InterPro" id="IPR052221">
    <property type="entry name" value="SLC35F_Transporter"/>
</dbReference>
<keyword evidence="3" id="KW-0813">Transport</keyword>
<dbReference type="GO" id="GO:0016020">
    <property type="term" value="C:membrane"/>
    <property type="evidence" value="ECO:0007669"/>
    <property type="project" value="UniProtKB-SubCell"/>
</dbReference>
<evidence type="ECO:0000256" key="1">
    <source>
        <dbReference type="ARBA" id="ARBA00004141"/>
    </source>
</evidence>